<gene>
    <name evidence="2" type="ORF">KW502_13140</name>
</gene>
<dbReference type="PANTHER" id="PTHR15108">
    <property type="entry name" value="N-ACYLGLUCOSAMINE-2-EPIMERASE"/>
    <property type="match status" value="1"/>
</dbReference>
<dbReference type="EMBL" id="JAHWDF010000016">
    <property type="protein sequence ID" value="MBW2962736.1"/>
    <property type="molecule type" value="Genomic_DNA"/>
</dbReference>
<dbReference type="InterPro" id="IPR028584">
    <property type="entry name" value="Cellobiose_2_epim"/>
</dbReference>
<comment type="caution">
    <text evidence="2">The sequence shown here is derived from an EMBL/GenBank/DDBJ whole genome shotgun (WGS) entry which is preliminary data.</text>
</comment>
<dbReference type="RefSeq" id="WP_219041017.1">
    <property type="nucleotide sequence ID" value="NZ_JAHWDF010000016.1"/>
</dbReference>
<evidence type="ECO:0000313" key="2">
    <source>
        <dbReference type="EMBL" id="MBW2962736.1"/>
    </source>
</evidence>
<accession>A0ABS6W4D3</accession>
<dbReference type="HAMAP" id="MF_00929">
    <property type="entry name" value="Cellobiose_2_epim"/>
    <property type="match status" value="1"/>
</dbReference>
<reference evidence="2 3" key="1">
    <citation type="submission" date="2021-07" db="EMBL/GenBank/DDBJ databases">
        <title>Mesonia aestuariivivens sp. nov., isolated from a tidal flat.</title>
        <authorList>
            <person name="Kim Y.-O."/>
            <person name="Yoon J.-H."/>
        </authorList>
    </citation>
    <scope>NUCLEOTIDE SEQUENCE [LARGE SCALE GENOMIC DNA]</scope>
    <source>
        <strain evidence="2 3">JHPTF-M18</strain>
    </source>
</reference>
<dbReference type="Proteomes" id="UP000719267">
    <property type="component" value="Unassembled WGS sequence"/>
</dbReference>
<dbReference type="InterPro" id="IPR010819">
    <property type="entry name" value="AGE/CE"/>
</dbReference>
<keyword evidence="1" id="KW-0413">Isomerase</keyword>
<dbReference type="Pfam" id="PF07221">
    <property type="entry name" value="GlcNAc_2-epim"/>
    <property type="match status" value="1"/>
</dbReference>
<evidence type="ECO:0000256" key="1">
    <source>
        <dbReference type="HAMAP-Rule" id="MF_00929"/>
    </source>
</evidence>
<protein>
    <recommendedName>
        <fullName evidence="1">Cellobiose 2-epimerase</fullName>
        <shortName evidence="1">CE</shortName>
        <ecNumber evidence="1">5.1.3.11</ecNumber>
    </recommendedName>
</protein>
<organism evidence="2 3">
    <name type="scientific">Mesonia aestuariivivens</name>
    <dbReference type="NCBI Taxonomy" id="2796128"/>
    <lineage>
        <taxon>Bacteria</taxon>
        <taxon>Pseudomonadati</taxon>
        <taxon>Bacteroidota</taxon>
        <taxon>Flavobacteriia</taxon>
        <taxon>Flavobacteriales</taxon>
        <taxon>Flavobacteriaceae</taxon>
        <taxon>Mesonia</taxon>
    </lineage>
</organism>
<name>A0ABS6W4D3_9FLAO</name>
<proteinExistence type="inferred from homology"/>
<sequence>MKYPESFYQSLETETNAIVDYWKNNSVDDEKGGFLGKRDYFNTIEHNANKGIILNTRLLWSFSTLQSHNTDYQLRDLAKRSFNYLENYFQDKENDGLFWELTADGEPLQTKKQIYAQAFGIYSLVEYYKISQDENAKNWAISLFNLIEKHALDTKNEGYIEAFQEDWSPLTDVRLSEKDMNAEKTMNTHLHILEAYTALLQIHQDEKVTNALKNLIRLFFDKFLNKDFNFELFFDKKWNLISDEISFGHDIEAAWLLIDAAREIQDKELIELTENAAIKIADRFLKLGYQKGEGVYNELNRSTQKIDTDKHWWPQVEAMVGLHYAYQLTNEDNYKNAIVDIWEFTQNNLIDRENGEWHFRVNQYNVPYENEDKLSMWKAPYHNSRALINLLKDKP</sequence>
<comment type="similarity">
    <text evidence="1">Belongs to the cellobiose 2-epimerase family.</text>
</comment>
<evidence type="ECO:0000313" key="3">
    <source>
        <dbReference type="Proteomes" id="UP000719267"/>
    </source>
</evidence>
<keyword evidence="3" id="KW-1185">Reference proteome</keyword>
<dbReference type="EC" id="5.1.3.11" evidence="1"/>
<comment type="function">
    <text evidence="1">Catalyzes the reversible epimerization of cellobiose to 4-O-beta-D-glucopyranosyl-D-mannose (Glc-Man).</text>
</comment>
<comment type="catalytic activity">
    <reaction evidence="1">
        <text>D-cellobiose = beta-D-glucosyl-(1-&gt;4)-D-mannopyranose</text>
        <dbReference type="Rhea" id="RHEA:23384"/>
        <dbReference type="ChEBI" id="CHEBI:17057"/>
        <dbReference type="ChEBI" id="CHEBI:47931"/>
        <dbReference type="EC" id="5.1.3.11"/>
    </reaction>
</comment>